<dbReference type="GO" id="GO:0000270">
    <property type="term" value="P:peptidoglycan metabolic process"/>
    <property type="evidence" value="ECO:0007669"/>
    <property type="project" value="UniProtKB-UniRule"/>
</dbReference>
<dbReference type="AlphaFoldDB" id="A0A0E3VUS0"/>
<dbReference type="Pfam" id="PF03330">
    <property type="entry name" value="DPBB_1"/>
    <property type="match status" value="1"/>
</dbReference>
<dbReference type="Gene3D" id="2.40.40.10">
    <property type="entry name" value="RlpA-like domain"/>
    <property type="match status" value="1"/>
</dbReference>
<evidence type="ECO:0000256" key="2">
    <source>
        <dbReference type="ARBA" id="ARBA00023316"/>
    </source>
</evidence>
<dbReference type="InterPro" id="IPR009009">
    <property type="entry name" value="RlpA-like_DPBB"/>
</dbReference>
<name>A0A0E3VUS0_9BRAD</name>
<dbReference type="InterPro" id="IPR034718">
    <property type="entry name" value="RlpA"/>
</dbReference>
<dbReference type="EMBL" id="AP014685">
    <property type="protein sequence ID" value="BAR57895.1"/>
    <property type="molecule type" value="Genomic_DNA"/>
</dbReference>
<evidence type="ECO:0000256" key="4">
    <source>
        <dbReference type="RuleBase" id="RU003495"/>
    </source>
</evidence>
<keyword evidence="1 3" id="KW-0456">Lyase</keyword>
<evidence type="ECO:0000313" key="7">
    <source>
        <dbReference type="Proteomes" id="UP000063308"/>
    </source>
</evidence>
<dbReference type="NCBIfam" id="TIGR00413">
    <property type="entry name" value="rlpA"/>
    <property type="match status" value="1"/>
</dbReference>
<accession>A0A0E3VUS0</accession>
<gene>
    <name evidence="3" type="primary">rlpA</name>
    <name evidence="6" type="ORF">NK6_4729</name>
</gene>
<dbReference type="PANTHER" id="PTHR34183:SF1">
    <property type="entry name" value="ENDOLYTIC PEPTIDOGLYCAN TRANSGLYCOSYLASE RLPA"/>
    <property type="match status" value="1"/>
</dbReference>
<dbReference type="CDD" id="cd22268">
    <property type="entry name" value="DPBB_RlpA-like"/>
    <property type="match status" value="1"/>
</dbReference>
<organism evidence="6 7">
    <name type="scientific">Bradyrhizobium diazoefficiens</name>
    <dbReference type="NCBI Taxonomy" id="1355477"/>
    <lineage>
        <taxon>Bacteria</taxon>
        <taxon>Pseudomonadati</taxon>
        <taxon>Pseudomonadota</taxon>
        <taxon>Alphaproteobacteria</taxon>
        <taxon>Hyphomicrobiales</taxon>
        <taxon>Nitrobacteraceae</taxon>
        <taxon>Bradyrhizobium</taxon>
    </lineage>
</organism>
<evidence type="ECO:0000313" key="6">
    <source>
        <dbReference type="EMBL" id="BAR57895.1"/>
    </source>
</evidence>
<reference evidence="6 7" key="1">
    <citation type="submission" date="2014-11" db="EMBL/GenBank/DDBJ databases">
        <title>Symbiosis island explosion on the genome of extra-slow-growing strains of soybean bradyrhizobia with massive insertion sequences.</title>
        <authorList>
            <person name="Iida T."/>
            <person name="Minamisawa K."/>
        </authorList>
    </citation>
    <scope>NUCLEOTIDE SEQUENCE [LARGE SCALE GENOMIC DNA]</scope>
    <source>
        <strain evidence="6 7">NK6</strain>
    </source>
</reference>
<sequence>MIATALLQLLLFEPIHAVDEEQDECGLASVYSTLSEETASGQDTSVNDRTAAHRSLPFGTLVRVDNQANGQSAVVRVTDRGPFVSGRIIDLSQIAAHELGFADLTKVCLKILWLPEARPIKEK</sequence>
<evidence type="ECO:0000256" key="1">
    <source>
        <dbReference type="ARBA" id="ARBA00023239"/>
    </source>
</evidence>
<dbReference type="InterPro" id="IPR036908">
    <property type="entry name" value="RlpA-like_sf"/>
</dbReference>
<evidence type="ECO:0000259" key="5">
    <source>
        <dbReference type="Pfam" id="PF03330"/>
    </source>
</evidence>
<feature type="domain" description="RlpA-like protein double-psi beta-barrel" evidence="5">
    <location>
        <begin position="24"/>
        <end position="104"/>
    </location>
</feature>
<comment type="function">
    <text evidence="3">Lytic transglycosylase with a strong preference for naked glycan strands that lack stem peptides.</text>
</comment>
<dbReference type="GO" id="GO:0071555">
    <property type="term" value="P:cell wall organization"/>
    <property type="evidence" value="ECO:0007669"/>
    <property type="project" value="UniProtKB-KW"/>
</dbReference>
<dbReference type="InterPro" id="IPR012997">
    <property type="entry name" value="RplA"/>
</dbReference>
<dbReference type="PANTHER" id="PTHR34183">
    <property type="entry name" value="ENDOLYTIC PEPTIDOGLYCAN TRANSGLYCOSYLASE RLPA"/>
    <property type="match status" value="1"/>
</dbReference>
<dbReference type="Proteomes" id="UP000063308">
    <property type="component" value="Chromosome"/>
</dbReference>
<dbReference type="EC" id="4.2.2.-" evidence="3"/>
<dbReference type="SUPFAM" id="SSF50685">
    <property type="entry name" value="Barwin-like endoglucanases"/>
    <property type="match status" value="1"/>
</dbReference>
<evidence type="ECO:0000256" key="3">
    <source>
        <dbReference type="HAMAP-Rule" id="MF_02071"/>
    </source>
</evidence>
<protein>
    <recommendedName>
        <fullName evidence="3">Endolytic peptidoglycan transglycosylase RlpA</fullName>
        <ecNumber evidence="3">4.2.2.-</ecNumber>
    </recommendedName>
</protein>
<dbReference type="GO" id="GO:0008932">
    <property type="term" value="F:lytic endotransglycosylase activity"/>
    <property type="evidence" value="ECO:0007669"/>
    <property type="project" value="UniProtKB-UniRule"/>
</dbReference>
<proteinExistence type="inferred from homology"/>
<comment type="similarity">
    <text evidence="3 4">Belongs to the RlpA family.</text>
</comment>
<dbReference type="HAMAP" id="MF_02071">
    <property type="entry name" value="RlpA"/>
    <property type="match status" value="1"/>
</dbReference>
<keyword evidence="2 3" id="KW-0961">Cell wall biogenesis/degradation</keyword>